<name>A0A4D6M8C5_VIGUN</name>
<keyword evidence="2" id="KW-1185">Reference proteome</keyword>
<accession>A0A4D6M8C5</accession>
<evidence type="ECO:0000313" key="2">
    <source>
        <dbReference type="Proteomes" id="UP000501690"/>
    </source>
</evidence>
<reference evidence="1 2" key="1">
    <citation type="submission" date="2019-04" db="EMBL/GenBank/DDBJ databases">
        <title>An improved genome assembly and genetic linkage map for asparagus bean, Vigna unguiculata ssp. sesquipedialis.</title>
        <authorList>
            <person name="Xia Q."/>
            <person name="Zhang R."/>
            <person name="Dong Y."/>
        </authorList>
    </citation>
    <scope>NUCLEOTIDE SEQUENCE [LARGE SCALE GENOMIC DNA]</scope>
    <source>
        <tissue evidence="1">Leaf</tissue>
    </source>
</reference>
<dbReference type="Proteomes" id="UP000501690">
    <property type="component" value="Linkage Group LG6"/>
</dbReference>
<dbReference type="AlphaFoldDB" id="A0A4D6M8C5"/>
<dbReference type="EMBL" id="CP039350">
    <property type="protein sequence ID" value="QCD96376.1"/>
    <property type="molecule type" value="Genomic_DNA"/>
</dbReference>
<gene>
    <name evidence="1" type="ORF">DEO72_LG6g1078</name>
</gene>
<sequence>MFVATASVPYWLRVWAVEKWLATKPCSTLSSKLLEMFDALLVPNQCGEGSHDLRRLVRSSDEVLWNCEEWKLLGARTGKLRGDLLRRGGWKRRGLGN</sequence>
<protein>
    <submittedName>
        <fullName evidence="1">Uncharacterized protein</fullName>
    </submittedName>
</protein>
<proteinExistence type="predicted"/>
<organism evidence="1 2">
    <name type="scientific">Vigna unguiculata</name>
    <name type="common">Cowpea</name>
    <dbReference type="NCBI Taxonomy" id="3917"/>
    <lineage>
        <taxon>Eukaryota</taxon>
        <taxon>Viridiplantae</taxon>
        <taxon>Streptophyta</taxon>
        <taxon>Embryophyta</taxon>
        <taxon>Tracheophyta</taxon>
        <taxon>Spermatophyta</taxon>
        <taxon>Magnoliopsida</taxon>
        <taxon>eudicotyledons</taxon>
        <taxon>Gunneridae</taxon>
        <taxon>Pentapetalae</taxon>
        <taxon>rosids</taxon>
        <taxon>fabids</taxon>
        <taxon>Fabales</taxon>
        <taxon>Fabaceae</taxon>
        <taxon>Papilionoideae</taxon>
        <taxon>50 kb inversion clade</taxon>
        <taxon>NPAAA clade</taxon>
        <taxon>indigoferoid/millettioid clade</taxon>
        <taxon>Phaseoleae</taxon>
        <taxon>Vigna</taxon>
    </lineage>
</organism>
<evidence type="ECO:0000313" key="1">
    <source>
        <dbReference type="EMBL" id="QCD96376.1"/>
    </source>
</evidence>